<keyword evidence="3" id="KW-1185">Reference proteome</keyword>
<dbReference type="Proteomes" id="UP000283210">
    <property type="component" value="Chromosome 1"/>
</dbReference>
<gene>
    <name evidence="2" type="ORF">OJAV_G00008320</name>
</gene>
<reference evidence="2 3" key="2">
    <citation type="submission" date="2019-01" db="EMBL/GenBank/DDBJ databases">
        <title>A chromosome length genome reference of the Java medaka (oryzias javanicus).</title>
        <authorList>
            <person name="Herpin A."/>
            <person name="Takehana Y."/>
            <person name="Naruse K."/>
            <person name="Ansai S."/>
            <person name="Kawaguchi M."/>
        </authorList>
    </citation>
    <scope>NUCLEOTIDE SEQUENCE [LARGE SCALE GENOMIC DNA]</scope>
    <source>
        <strain evidence="2">RS831</strain>
        <tissue evidence="2">Whole body</tissue>
    </source>
</reference>
<organism evidence="2 3">
    <name type="scientific">Oryzias javanicus</name>
    <name type="common">Javanese ricefish</name>
    <name type="synonym">Aplocheilus javanicus</name>
    <dbReference type="NCBI Taxonomy" id="123683"/>
    <lineage>
        <taxon>Eukaryota</taxon>
        <taxon>Metazoa</taxon>
        <taxon>Chordata</taxon>
        <taxon>Craniata</taxon>
        <taxon>Vertebrata</taxon>
        <taxon>Euteleostomi</taxon>
        <taxon>Actinopterygii</taxon>
        <taxon>Neopterygii</taxon>
        <taxon>Teleostei</taxon>
        <taxon>Neoteleostei</taxon>
        <taxon>Acanthomorphata</taxon>
        <taxon>Ovalentaria</taxon>
        <taxon>Atherinomorphae</taxon>
        <taxon>Beloniformes</taxon>
        <taxon>Adrianichthyidae</taxon>
        <taxon>Oryziinae</taxon>
        <taxon>Oryzias</taxon>
    </lineage>
</organism>
<proteinExistence type="predicted"/>
<dbReference type="EMBL" id="CM012437">
    <property type="protein sequence ID" value="RVE76312.1"/>
    <property type="molecule type" value="Genomic_DNA"/>
</dbReference>
<evidence type="ECO:0000256" key="1">
    <source>
        <dbReference type="SAM" id="MobiDB-lite"/>
    </source>
</evidence>
<protein>
    <submittedName>
        <fullName evidence="2">Uncharacterized protein</fullName>
    </submittedName>
</protein>
<sequence>MPQSGLNYERREHPHWWRTKRLVSKDDTNAGLINGMGGVRTSEAAAACARRCPTPPRGVNGYIKHKYKSKDTKEKPLSATNELAAAGAGGVLDVRVNGVAHSHEFDRVEPDPGSLTSKPNRKRKTFKYKKKTRKDEIPPAGSTSPVMQWKEEESWENEIREVSLHNWEKMCFGVNPYGPEDLIHFSLRGTSLTQRDGWERPTIMDYNPKVHHPRPVKWSCYNIPSEPDQFADADK</sequence>
<feature type="compositionally biased region" description="Basic residues" evidence="1">
    <location>
        <begin position="119"/>
        <end position="132"/>
    </location>
</feature>
<evidence type="ECO:0000313" key="2">
    <source>
        <dbReference type="EMBL" id="RVE76312.1"/>
    </source>
</evidence>
<reference evidence="2 3" key="1">
    <citation type="submission" date="2018-11" db="EMBL/GenBank/DDBJ databases">
        <authorList>
            <person name="Lopez-Roques C."/>
            <person name="Donnadieu C."/>
            <person name="Bouchez O."/>
            <person name="Klopp C."/>
            <person name="Cabau C."/>
            <person name="Zahm M."/>
        </authorList>
    </citation>
    <scope>NUCLEOTIDE SEQUENCE [LARGE SCALE GENOMIC DNA]</scope>
    <source>
        <strain evidence="2">RS831</strain>
        <tissue evidence="2">Whole body</tissue>
    </source>
</reference>
<name>A0A3S5K3H6_ORYJA</name>
<feature type="region of interest" description="Disordered" evidence="1">
    <location>
        <begin position="103"/>
        <end position="148"/>
    </location>
</feature>
<dbReference type="AlphaFoldDB" id="A0A3S5K3H6"/>
<accession>A0A3S5K3H6</accession>
<dbReference type="OrthoDB" id="8447377at2759"/>
<evidence type="ECO:0000313" key="3">
    <source>
        <dbReference type="Proteomes" id="UP000283210"/>
    </source>
</evidence>